<dbReference type="PANTHER" id="PTHR34220:SF7">
    <property type="entry name" value="SENSOR HISTIDINE KINASE YPDA"/>
    <property type="match status" value="1"/>
</dbReference>
<keyword evidence="1" id="KW-0472">Membrane</keyword>
<feature type="transmembrane region" description="Helical" evidence="1">
    <location>
        <begin position="46"/>
        <end position="68"/>
    </location>
</feature>
<evidence type="ECO:0008006" key="4">
    <source>
        <dbReference type="Google" id="ProtNLM"/>
    </source>
</evidence>
<evidence type="ECO:0000313" key="2">
    <source>
        <dbReference type="EMBL" id="SFJ84775.1"/>
    </source>
</evidence>
<dbReference type="Proteomes" id="UP000198670">
    <property type="component" value="Unassembled WGS sequence"/>
</dbReference>
<dbReference type="STRING" id="1477437.SAMN05444682_1153"/>
<feature type="transmembrane region" description="Helical" evidence="1">
    <location>
        <begin position="127"/>
        <end position="147"/>
    </location>
</feature>
<keyword evidence="1" id="KW-1133">Transmembrane helix</keyword>
<keyword evidence="3" id="KW-1185">Reference proteome</keyword>
<feature type="transmembrane region" description="Helical" evidence="1">
    <location>
        <begin position="12"/>
        <end position="34"/>
    </location>
</feature>
<dbReference type="AlphaFoldDB" id="A0A1I3UPC4"/>
<dbReference type="PANTHER" id="PTHR34220">
    <property type="entry name" value="SENSOR HISTIDINE KINASE YPDA"/>
    <property type="match status" value="1"/>
</dbReference>
<dbReference type="EMBL" id="FOQO01000015">
    <property type="protein sequence ID" value="SFJ84775.1"/>
    <property type="molecule type" value="Genomic_DNA"/>
</dbReference>
<feature type="transmembrane region" description="Helical" evidence="1">
    <location>
        <begin position="80"/>
        <end position="101"/>
    </location>
</feature>
<keyword evidence="1" id="KW-0812">Transmembrane</keyword>
<evidence type="ECO:0000313" key="3">
    <source>
        <dbReference type="Proteomes" id="UP000198670"/>
    </source>
</evidence>
<gene>
    <name evidence="2" type="ORF">SAMN05444682_1153</name>
</gene>
<reference evidence="2 3" key="1">
    <citation type="submission" date="2016-10" db="EMBL/GenBank/DDBJ databases">
        <authorList>
            <person name="de Groot N.N."/>
        </authorList>
    </citation>
    <scope>NUCLEOTIDE SEQUENCE [LARGE SCALE GENOMIC DNA]</scope>
    <source>
        <strain evidence="2 3">RK1</strain>
    </source>
</reference>
<evidence type="ECO:0000256" key="1">
    <source>
        <dbReference type="SAM" id="Phobius"/>
    </source>
</evidence>
<sequence>MDALFSVRYRFGWIYHLSVCLAALLCFLFYWYGAVRPAHPSHRADVWISLLISIPIFYINFLWVWPFTAAKGHLRWGRTLLVVTCNLLGMISLSVAISMILGNLEIDWEDFTPKDVFSLVDGSIRNFAPYALPNLLSLLASWVAFIIERIYPPYANRTKIRQEIQQARQAWRRAQLDPHLLDTHLLMLSVITRESKASVQLALDYTIRVVQFYIGGNDPRAPIKLVDEIECIRCMIEIQSIRYGAALNWKLEVDVDVDELAGINTIPMVVIPLAENMIRYAVLNRADAPAVIRVRLAEEDLWITAENRIRIEKGREGSGTGLANLEERLQYAYPDRYRLATRKDDGWFYTEIVIFGIGKKA</sequence>
<name>A0A1I3UPC4_9SPHI</name>
<protein>
    <recommendedName>
        <fullName evidence="4">Histidine kinase</fullName>
    </recommendedName>
</protein>
<proteinExistence type="predicted"/>
<organism evidence="2 3">
    <name type="scientific">Parapedobacter indicus</name>
    <dbReference type="NCBI Taxonomy" id="1477437"/>
    <lineage>
        <taxon>Bacteria</taxon>
        <taxon>Pseudomonadati</taxon>
        <taxon>Bacteroidota</taxon>
        <taxon>Sphingobacteriia</taxon>
        <taxon>Sphingobacteriales</taxon>
        <taxon>Sphingobacteriaceae</taxon>
        <taxon>Parapedobacter</taxon>
    </lineage>
</organism>
<dbReference type="InterPro" id="IPR050640">
    <property type="entry name" value="Bact_2-comp_sensor_kinase"/>
</dbReference>
<accession>A0A1I3UPC4</accession>
<dbReference type="RefSeq" id="WP_090631837.1">
    <property type="nucleotide sequence ID" value="NZ_FOQO01000015.1"/>
</dbReference>
<dbReference type="OrthoDB" id="2499756at2"/>